<feature type="domain" description="PAS" evidence="5">
    <location>
        <begin position="150"/>
        <end position="220"/>
    </location>
</feature>
<sequence length="548" mass="59781">MTHSGILADPTIADLAIDLLCDGLQAAVLIYDRSDQLVYAGGQLQLLAPLPASSLTPGARLRDVVAALFDAGGEAGSHANAQPRSLRESWIADKIASLWRERAEHVEQRGNDRWLHYSKRRFPNGYGVCIVRDISEQKKREEQSKAVGERMELAEQVLDKLPFPVSIKSSDMIYVAVNQSFCKIVGRSPEELIGSRACEVFDPVIAGRIEAADRQIIRNGISVTSPELLIGKDGDHVKTIVRKFRIGKPGRYQVVAALEDLSGLVPERLGSTVGKSVRKVQLGQHGMSLQDLRGRNVLIVTTEQDASDLLPQSIAKLGAEAVVVGSAEELELFLSVSDDLGVVVDLVLVLAEKSLLAACTTLAEAFQVPLVVLDRSRTGQGLHALVSEIFTQEADDEVVEDARAGAAPGLLDVLVAEDNAVNQIVFSQILEGLGYRYSIAADGEEAVRLWKEHKPRLILMDITLPKINGFDACRQIREVEGRGSPTPIIGVLAQPFDHDREQCFLSGMDDVILKPISPEMLESVLLTYLQERDVNEGRKSAPEGRQVC</sequence>
<dbReference type="Pfam" id="PF08448">
    <property type="entry name" value="PAS_4"/>
    <property type="match status" value="1"/>
</dbReference>
<dbReference type="CDD" id="cd00130">
    <property type="entry name" value="PAS"/>
    <property type="match status" value="1"/>
</dbReference>
<organism evidence="6 7">
    <name type="scientific">Pseudorhizobium flavum</name>
    <dbReference type="NCBI Taxonomy" id="1335061"/>
    <lineage>
        <taxon>Bacteria</taxon>
        <taxon>Pseudomonadati</taxon>
        <taxon>Pseudomonadota</taxon>
        <taxon>Alphaproteobacteria</taxon>
        <taxon>Hyphomicrobiales</taxon>
        <taxon>Rhizobiaceae</taxon>
        <taxon>Rhizobium/Agrobacterium group</taxon>
        <taxon>Pseudorhizobium</taxon>
    </lineage>
</organism>
<evidence type="ECO:0000259" key="4">
    <source>
        <dbReference type="PROSITE" id="PS50110"/>
    </source>
</evidence>
<dbReference type="Pfam" id="PF12860">
    <property type="entry name" value="PAS_7"/>
    <property type="match status" value="1"/>
</dbReference>
<dbReference type="Gene3D" id="3.30.450.20">
    <property type="entry name" value="PAS domain"/>
    <property type="match status" value="1"/>
</dbReference>
<feature type="modified residue" description="4-aspartylphosphate" evidence="3">
    <location>
        <position position="461"/>
    </location>
</feature>
<dbReference type="CDD" id="cd17546">
    <property type="entry name" value="REC_hyHK_CKI1_RcsC-like"/>
    <property type="match status" value="1"/>
</dbReference>
<protein>
    <submittedName>
        <fullName evidence="6">PAS domain S-box-containing protein</fullName>
    </submittedName>
</protein>
<keyword evidence="7" id="KW-1185">Reference proteome</keyword>
<dbReference type="PANTHER" id="PTHR45339">
    <property type="entry name" value="HYBRID SIGNAL TRANSDUCTION HISTIDINE KINASE J"/>
    <property type="match status" value="1"/>
</dbReference>
<evidence type="ECO:0000313" key="6">
    <source>
        <dbReference type="EMBL" id="MBB6181115.1"/>
    </source>
</evidence>
<keyword evidence="2" id="KW-0902">Two-component regulatory system</keyword>
<dbReference type="InterPro" id="IPR000014">
    <property type="entry name" value="PAS"/>
</dbReference>
<dbReference type="PROSITE" id="PS50112">
    <property type="entry name" value="PAS"/>
    <property type="match status" value="1"/>
</dbReference>
<dbReference type="InterPro" id="IPR001789">
    <property type="entry name" value="Sig_transdc_resp-reg_receiver"/>
</dbReference>
<dbReference type="InterPro" id="IPR011006">
    <property type="entry name" value="CheY-like_superfamily"/>
</dbReference>
<dbReference type="SUPFAM" id="SSF55785">
    <property type="entry name" value="PYP-like sensor domain (PAS domain)"/>
    <property type="match status" value="1"/>
</dbReference>
<evidence type="ECO:0000259" key="5">
    <source>
        <dbReference type="PROSITE" id="PS50112"/>
    </source>
</evidence>
<accession>A0A7X0DDV7</accession>
<dbReference type="SUPFAM" id="SSF52172">
    <property type="entry name" value="CheY-like"/>
    <property type="match status" value="1"/>
</dbReference>
<name>A0A7X0DDV7_9HYPH</name>
<dbReference type="InterPro" id="IPR035965">
    <property type="entry name" value="PAS-like_dom_sf"/>
</dbReference>
<evidence type="ECO:0000256" key="3">
    <source>
        <dbReference type="PROSITE-ProRule" id="PRU00169"/>
    </source>
</evidence>
<gene>
    <name evidence="6" type="ORF">HNQ75_003100</name>
</gene>
<dbReference type="Pfam" id="PF00072">
    <property type="entry name" value="Response_reg"/>
    <property type="match status" value="1"/>
</dbReference>
<evidence type="ECO:0000256" key="2">
    <source>
        <dbReference type="ARBA" id="ARBA00023012"/>
    </source>
</evidence>
<comment type="caution">
    <text evidence="6">The sequence shown here is derived from an EMBL/GenBank/DDBJ whole genome shotgun (WGS) entry which is preliminary data.</text>
</comment>
<dbReference type="InterPro" id="IPR013656">
    <property type="entry name" value="PAS_4"/>
</dbReference>
<dbReference type="SMART" id="SM00091">
    <property type="entry name" value="PAS"/>
    <property type="match status" value="1"/>
</dbReference>
<evidence type="ECO:0000256" key="1">
    <source>
        <dbReference type="ARBA" id="ARBA00022553"/>
    </source>
</evidence>
<dbReference type="GO" id="GO:0000160">
    <property type="term" value="P:phosphorelay signal transduction system"/>
    <property type="evidence" value="ECO:0007669"/>
    <property type="project" value="UniProtKB-KW"/>
</dbReference>
<dbReference type="Gene3D" id="3.40.50.2300">
    <property type="match status" value="1"/>
</dbReference>
<evidence type="ECO:0000313" key="7">
    <source>
        <dbReference type="Proteomes" id="UP000535501"/>
    </source>
</evidence>
<dbReference type="PROSITE" id="PS50110">
    <property type="entry name" value="RESPONSE_REGULATORY"/>
    <property type="match status" value="1"/>
</dbReference>
<dbReference type="EMBL" id="JACHEJ010000008">
    <property type="protein sequence ID" value="MBB6181115.1"/>
    <property type="molecule type" value="Genomic_DNA"/>
</dbReference>
<dbReference type="Proteomes" id="UP000535501">
    <property type="component" value="Unassembled WGS sequence"/>
</dbReference>
<feature type="domain" description="Response regulatory" evidence="4">
    <location>
        <begin position="412"/>
        <end position="529"/>
    </location>
</feature>
<dbReference type="PANTHER" id="PTHR45339:SF1">
    <property type="entry name" value="HYBRID SIGNAL TRANSDUCTION HISTIDINE KINASE J"/>
    <property type="match status" value="1"/>
</dbReference>
<dbReference type="SMART" id="SM00448">
    <property type="entry name" value="REC"/>
    <property type="match status" value="1"/>
</dbReference>
<dbReference type="RefSeq" id="WP_172977811.1">
    <property type="nucleotide sequence ID" value="NZ_JACHEJ010000008.1"/>
</dbReference>
<dbReference type="AlphaFoldDB" id="A0A7X0DDV7"/>
<proteinExistence type="predicted"/>
<reference evidence="6 7" key="1">
    <citation type="submission" date="2020-08" db="EMBL/GenBank/DDBJ databases">
        <title>Genomic Encyclopedia of Type Strains, Phase IV (KMG-IV): sequencing the most valuable type-strain genomes for metagenomic binning, comparative biology and taxonomic classification.</title>
        <authorList>
            <person name="Goeker M."/>
        </authorList>
    </citation>
    <scope>NUCLEOTIDE SEQUENCE [LARGE SCALE GENOMIC DNA]</scope>
    <source>
        <strain evidence="6 7">DSM 102134</strain>
    </source>
</reference>
<keyword evidence="1 3" id="KW-0597">Phosphoprotein</keyword>